<dbReference type="Proteomes" id="UP000601223">
    <property type="component" value="Unassembled WGS sequence"/>
</dbReference>
<sequence length="225" mass="24765">MTTTPLTDTWLIQDVLRPEGLTWMSGPIGEAKSLLTLDVACHVASGRNWHGQPVDGCRVLHVTGVELGTIQQRLRAWKQHYGVGAIDDLLISAQYVKVESPYWDMFVQSCRKLELDLIILDGPMWAWEWEWDKRNGVNKSDPMAKTLNGLDALAQTTGATVLLAADGLRDFTGPELAMSTSGDVVSMRPMDRIGAAPFRFKMTDVAIGKDARGLSITSQILTPAK</sequence>
<accession>A0A8J3JRM3</accession>
<dbReference type="AlphaFoldDB" id="A0A8J3JRM3"/>
<protein>
    <submittedName>
        <fullName evidence="1">Uncharacterized protein</fullName>
    </submittedName>
</protein>
<reference evidence="1 2" key="1">
    <citation type="submission" date="2021-01" db="EMBL/GenBank/DDBJ databases">
        <title>Whole genome shotgun sequence of Catellatospora bangladeshensis NBRC 107357.</title>
        <authorList>
            <person name="Komaki H."/>
            <person name="Tamura T."/>
        </authorList>
    </citation>
    <scope>NUCLEOTIDE SEQUENCE [LARGE SCALE GENOMIC DNA]</scope>
    <source>
        <strain evidence="1 2">NBRC 107357</strain>
    </source>
</reference>
<dbReference type="InterPro" id="IPR027417">
    <property type="entry name" value="P-loop_NTPase"/>
</dbReference>
<keyword evidence="2" id="KW-1185">Reference proteome</keyword>
<organism evidence="1 2">
    <name type="scientific">Catellatospora bangladeshensis</name>
    <dbReference type="NCBI Taxonomy" id="310355"/>
    <lineage>
        <taxon>Bacteria</taxon>
        <taxon>Bacillati</taxon>
        <taxon>Actinomycetota</taxon>
        <taxon>Actinomycetes</taxon>
        <taxon>Micromonosporales</taxon>
        <taxon>Micromonosporaceae</taxon>
        <taxon>Catellatospora</taxon>
    </lineage>
</organism>
<dbReference type="SUPFAM" id="SSF52540">
    <property type="entry name" value="P-loop containing nucleoside triphosphate hydrolases"/>
    <property type="match status" value="1"/>
</dbReference>
<evidence type="ECO:0000313" key="1">
    <source>
        <dbReference type="EMBL" id="GIF83865.1"/>
    </source>
</evidence>
<name>A0A8J3JRM3_9ACTN</name>
<dbReference type="Pfam" id="PF13481">
    <property type="entry name" value="AAA_25"/>
    <property type="match status" value="1"/>
</dbReference>
<evidence type="ECO:0000313" key="2">
    <source>
        <dbReference type="Proteomes" id="UP000601223"/>
    </source>
</evidence>
<comment type="caution">
    <text evidence="1">The sequence shown here is derived from an EMBL/GenBank/DDBJ whole genome shotgun (WGS) entry which is preliminary data.</text>
</comment>
<dbReference type="EMBL" id="BONF01000031">
    <property type="protein sequence ID" value="GIF83865.1"/>
    <property type="molecule type" value="Genomic_DNA"/>
</dbReference>
<dbReference type="RefSeq" id="WP_203751228.1">
    <property type="nucleotide sequence ID" value="NZ_BONF01000031.1"/>
</dbReference>
<proteinExistence type="predicted"/>
<dbReference type="Gene3D" id="3.40.50.300">
    <property type="entry name" value="P-loop containing nucleotide triphosphate hydrolases"/>
    <property type="match status" value="1"/>
</dbReference>
<gene>
    <name evidence="1" type="ORF">Cba03nite_52140</name>
</gene>